<sequence length="74" mass="8097">MSSISNARNRTEIHAARTVGFVPSGWDSDSQPLGTLFPAVGNHIPGRWESQSLWMSGRKCAEKAETACGRFHLP</sequence>
<protein>
    <submittedName>
        <fullName evidence="1">Uncharacterized protein</fullName>
    </submittedName>
</protein>
<dbReference type="EMBL" id="AEWX01000024">
    <property type="protein sequence ID" value="EGC19753.1"/>
    <property type="molecule type" value="Genomic_DNA"/>
</dbReference>
<reference evidence="1 2" key="1">
    <citation type="submission" date="2011-01" db="EMBL/GenBank/DDBJ databases">
        <authorList>
            <person name="Muzny D."/>
            <person name="Qin X."/>
            <person name="Deng J."/>
            <person name="Jiang H."/>
            <person name="Liu Y."/>
            <person name="Qu J."/>
            <person name="Song X.-Z."/>
            <person name="Zhang L."/>
            <person name="Thornton R."/>
            <person name="Coyle M."/>
            <person name="Francisco L."/>
            <person name="Jackson L."/>
            <person name="Javaid M."/>
            <person name="Korchina V."/>
            <person name="Kovar C."/>
            <person name="Mata R."/>
            <person name="Mathew T."/>
            <person name="Ngo R."/>
            <person name="Nguyen L."/>
            <person name="Nguyen N."/>
            <person name="Okwuonu G."/>
            <person name="Ongeri F."/>
            <person name="Pham C."/>
            <person name="Simmons D."/>
            <person name="Wilczek-Boney K."/>
            <person name="Hale W."/>
            <person name="Jakkamsetti A."/>
            <person name="Pham P."/>
            <person name="Ruth R."/>
            <person name="San Lucas F."/>
            <person name="Warren J."/>
            <person name="Zhang J."/>
            <person name="Zhao Z."/>
            <person name="Zhou C."/>
            <person name="Zhu D."/>
            <person name="Lee S."/>
            <person name="Bess C."/>
            <person name="Blankenburg K."/>
            <person name="Forbes L."/>
            <person name="Fu Q."/>
            <person name="Gubbala S."/>
            <person name="Hirani K."/>
            <person name="Jayaseelan J.C."/>
            <person name="Lara F."/>
            <person name="Munidasa M."/>
            <person name="Palculict T."/>
            <person name="Patil S."/>
            <person name="Pu L.-L."/>
            <person name="Saada N."/>
            <person name="Tang L."/>
            <person name="Weissenberger G."/>
            <person name="Zhu Y."/>
            <person name="Hemphill L."/>
            <person name="Shang Y."/>
            <person name="Youmans B."/>
            <person name="Ayvaz T."/>
            <person name="Ross M."/>
            <person name="Santibanez J."/>
            <person name="Aqrawi P."/>
            <person name="Gross S."/>
            <person name="Joshi V."/>
            <person name="Fowler G."/>
            <person name="Nazareth L."/>
            <person name="Reid J."/>
            <person name="Worley K."/>
            <person name="Petrosino J."/>
            <person name="Highlander S."/>
            <person name="Gibbs R."/>
        </authorList>
    </citation>
    <scope>NUCLEOTIDE SEQUENCE [LARGE SCALE GENOMIC DNA]</scope>
    <source>
        <strain evidence="1 2">DSM 16608</strain>
    </source>
</reference>
<gene>
    <name evidence="1" type="ORF">HMPREF9141_1627</name>
</gene>
<evidence type="ECO:0000313" key="2">
    <source>
        <dbReference type="Proteomes" id="UP000005697"/>
    </source>
</evidence>
<dbReference type="STRING" id="888743.HMPREF9141_1627"/>
<proteinExistence type="predicted"/>
<keyword evidence="2" id="KW-1185">Reference proteome</keyword>
<dbReference type="AlphaFoldDB" id="F0F7R0"/>
<organism evidence="1 2">
    <name type="scientific">Prevotella multiformis DSM 16608</name>
    <dbReference type="NCBI Taxonomy" id="888743"/>
    <lineage>
        <taxon>Bacteria</taxon>
        <taxon>Pseudomonadati</taxon>
        <taxon>Bacteroidota</taxon>
        <taxon>Bacteroidia</taxon>
        <taxon>Bacteroidales</taxon>
        <taxon>Prevotellaceae</taxon>
        <taxon>Prevotella</taxon>
    </lineage>
</organism>
<accession>F0F7R0</accession>
<evidence type="ECO:0000313" key="1">
    <source>
        <dbReference type="EMBL" id="EGC19753.1"/>
    </source>
</evidence>
<comment type="caution">
    <text evidence="1">The sequence shown here is derived from an EMBL/GenBank/DDBJ whole genome shotgun (WGS) entry which is preliminary data.</text>
</comment>
<dbReference type="HOGENOM" id="CLU_2684752_0_0_10"/>
<name>F0F7R0_9BACT</name>
<dbReference type="Proteomes" id="UP000005697">
    <property type="component" value="Unassembled WGS sequence"/>
</dbReference>